<feature type="repeat" description="PPR" evidence="2">
    <location>
        <begin position="279"/>
        <end position="313"/>
    </location>
</feature>
<dbReference type="RefSeq" id="XP_015875328.2">
    <property type="nucleotide sequence ID" value="XM_016019842.3"/>
</dbReference>
<dbReference type="NCBIfam" id="TIGR00756">
    <property type="entry name" value="PPR"/>
    <property type="match status" value="3"/>
</dbReference>
<keyword evidence="3" id="KW-1185">Reference proteome</keyword>
<accession>A0A6P3ZAL8</accession>
<dbReference type="AlphaFoldDB" id="A0A6P3ZAL8"/>
<dbReference type="KEGG" id="zju:107412127"/>
<dbReference type="Pfam" id="PF20431">
    <property type="entry name" value="E_motif"/>
    <property type="match status" value="1"/>
</dbReference>
<dbReference type="Proteomes" id="UP001652623">
    <property type="component" value="Chromosome 10"/>
</dbReference>
<dbReference type="Pfam" id="PF01535">
    <property type="entry name" value="PPR"/>
    <property type="match status" value="2"/>
</dbReference>
<proteinExistence type="predicted"/>
<dbReference type="Pfam" id="PF13041">
    <property type="entry name" value="PPR_2"/>
    <property type="match status" value="1"/>
</dbReference>
<dbReference type="InterPro" id="IPR002885">
    <property type="entry name" value="PPR_rpt"/>
</dbReference>
<dbReference type="InterPro" id="IPR046848">
    <property type="entry name" value="E_motif"/>
</dbReference>
<dbReference type="Gene3D" id="1.25.40.10">
    <property type="entry name" value="Tetratricopeptide repeat domain"/>
    <property type="match status" value="2"/>
</dbReference>
<dbReference type="GO" id="GO:0009451">
    <property type="term" value="P:RNA modification"/>
    <property type="evidence" value="ECO:0007669"/>
    <property type="project" value="InterPro"/>
</dbReference>
<dbReference type="InParanoid" id="A0A6P3ZAL8"/>
<feature type="repeat" description="PPR" evidence="2">
    <location>
        <begin position="173"/>
        <end position="208"/>
    </location>
</feature>
<protein>
    <submittedName>
        <fullName evidence="4">Pentatricopeptide repeat-containing protein At3g18970</fullName>
    </submittedName>
</protein>
<dbReference type="GeneID" id="107412127"/>
<keyword evidence="1" id="KW-0677">Repeat</keyword>
<dbReference type="FunCoup" id="A0A6P3ZAL8">
    <property type="interactions" value="233"/>
</dbReference>
<gene>
    <name evidence="4" type="primary">LOC107412127</name>
</gene>
<dbReference type="PANTHER" id="PTHR47926:SF537">
    <property type="entry name" value="PENTACOTRIPEPTIDE-REPEAT REGION OF PRORP DOMAIN-CONTAINING PROTEIN"/>
    <property type="match status" value="1"/>
</dbReference>
<organism evidence="3 4">
    <name type="scientific">Ziziphus jujuba</name>
    <name type="common">Chinese jujube</name>
    <name type="synonym">Ziziphus sativa</name>
    <dbReference type="NCBI Taxonomy" id="326968"/>
    <lineage>
        <taxon>Eukaryota</taxon>
        <taxon>Viridiplantae</taxon>
        <taxon>Streptophyta</taxon>
        <taxon>Embryophyta</taxon>
        <taxon>Tracheophyta</taxon>
        <taxon>Spermatophyta</taxon>
        <taxon>Magnoliopsida</taxon>
        <taxon>eudicotyledons</taxon>
        <taxon>Gunneridae</taxon>
        <taxon>Pentapetalae</taxon>
        <taxon>rosids</taxon>
        <taxon>fabids</taxon>
        <taxon>Rosales</taxon>
        <taxon>Rhamnaceae</taxon>
        <taxon>Paliureae</taxon>
        <taxon>Ziziphus</taxon>
    </lineage>
</organism>
<dbReference type="InterPro" id="IPR046960">
    <property type="entry name" value="PPR_At4g14850-like_plant"/>
</dbReference>
<evidence type="ECO:0000313" key="3">
    <source>
        <dbReference type="Proteomes" id="UP001652623"/>
    </source>
</evidence>
<reference evidence="4" key="1">
    <citation type="submission" date="2025-08" db="UniProtKB">
        <authorList>
            <consortium name="RefSeq"/>
        </authorList>
    </citation>
    <scope>IDENTIFICATION</scope>
    <source>
        <tissue evidence="4">Seedling</tissue>
    </source>
</reference>
<dbReference type="PANTHER" id="PTHR47926">
    <property type="entry name" value="PENTATRICOPEPTIDE REPEAT-CONTAINING PROTEIN"/>
    <property type="match status" value="1"/>
</dbReference>
<evidence type="ECO:0000256" key="1">
    <source>
        <dbReference type="ARBA" id="ARBA00022737"/>
    </source>
</evidence>
<dbReference type="InterPro" id="IPR011990">
    <property type="entry name" value="TPR-like_helical_dom_sf"/>
</dbReference>
<evidence type="ECO:0000313" key="4">
    <source>
        <dbReference type="RefSeq" id="XP_015875328.2"/>
    </source>
</evidence>
<feature type="repeat" description="PPR" evidence="2">
    <location>
        <begin position="314"/>
        <end position="348"/>
    </location>
</feature>
<evidence type="ECO:0000256" key="2">
    <source>
        <dbReference type="PROSITE-ProRule" id="PRU00708"/>
    </source>
</evidence>
<sequence length="475" mass="52959">MHSLPRLRALALLHQKLTSNSQVKQIHAQLIINGLNSPSILAKLIQQYCTLPDPQSIQNYAYSVFKHFDKPNLFLFNTLIRCSQPKESILVFADWVSRGDLVFDHFTYIFVLGACARSPSVPTLWVGRQTHAQMLKRGTMSNILLQTTAIHFYASNKDVSSARRMFDEMIVRNSITWNVMIKGYCSQREFAPEALVLFRGMLEDDCGVKPTDTTMVCILSAASQLGVLETGACVHGYIEKTIPFPENDVFIGTGLIDMYSKCGCLDSALTIFMRMEEKNVLTWTAMATGLAIHGKGKEALKLFDEMDAYGVKPNSVTFTSLLSACCHGGLVEEGLHLFHVMREFNVTPSMQHYGCIVDILGRSALLREAYEFIKGMPVKPDAILWRSLLSACKVHGDVTMGEKVGKLLLQLQPEQSSVDASPNGEDYVALSNIYASAERWEDVQMIREEMKVKGIENKAGSSSIQTISNQLMDAF</sequence>
<name>A0A6P3ZAL8_ZIZJJ</name>
<dbReference type="GO" id="GO:0003723">
    <property type="term" value="F:RNA binding"/>
    <property type="evidence" value="ECO:0007669"/>
    <property type="project" value="InterPro"/>
</dbReference>
<dbReference type="PROSITE" id="PS51375">
    <property type="entry name" value="PPR"/>
    <property type="match status" value="3"/>
</dbReference>